<dbReference type="GO" id="GO:0005666">
    <property type="term" value="C:RNA polymerase III complex"/>
    <property type="evidence" value="ECO:0007669"/>
    <property type="project" value="TreeGrafter"/>
</dbReference>
<dbReference type="Proteomes" id="UP001150538">
    <property type="component" value="Unassembled WGS sequence"/>
</dbReference>
<protein>
    <submittedName>
        <fullName evidence="4">DNA-directed RNA polymerases I, II, and III subunit RPABC3</fullName>
    </submittedName>
</protein>
<dbReference type="SUPFAM" id="SSF50249">
    <property type="entry name" value="Nucleic acid-binding proteins"/>
    <property type="match status" value="1"/>
</dbReference>
<dbReference type="AlphaFoldDB" id="A0A9W8DJW4"/>
<dbReference type="PIRSF" id="PIRSF000779">
    <property type="entry name" value="RNA_pol_Rpb8"/>
    <property type="match status" value="1"/>
</dbReference>
<dbReference type="OrthoDB" id="20018at2759"/>
<name>A0A9W8DJW4_9FUNG</name>
<organism evidence="4 5">
    <name type="scientific">Mycoemilia scoparia</name>
    <dbReference type="NCBI Taxonomy" id="417184"/>
    <lineage>
        <taxon>Eukaryota</taxon>
        <taxon>Fungi</taxon>
        <taxon>Fungi incertae sedis</taxon>
        <taxon>Zoopagomycota</taxon>
        <taxon>Kickxellomycotina</taxon>
        <taxon>Kickxellomycetes</taxon>
        <taxon>Kickxellales</taxon>
        <taxon>Kickxellaceae</taxon>
        <taxon>Mycoemilia</taxon>
    </lineage>
</organism>
<evidence type="ECO:0000256" key="3">
    <source>
        <dbReference type="ARBA" id="ARBA00023242"/>
    </source>
</evidence>
<dbReference type="InterPro" id="IPR005570">
    <property type="entry name" value="RPABC3"/>
</dbReference>
<reference evidence="4" key="1">
    <citation type="submission" date="2022-07" db="EMBL/GenBank/DDBJ databases">
        <title>Phylogenomic reconstructions and comparative analyses of Kickxellomycotina fungi.</title>
        <authorList>
            <person name="Reynolds N.K."/>
            <person name="Stajich J.E."/>
            <person name="Barry K."/>
            <person name="Grigoriev I.V."/>
            <person name="Crous P."/>
            <person name="Smith M.E."/>
        </authorList>
    </citation>
    <scope>NUCLEOTIDE SEQUENCE</scope>
    <source>
        <strain evidence="4">NBRC 100468</strain>
    </source>
</reference>
<dbReference type="InterPro" id="IPR012340">
    <property type="entry name" value="NA-bd_OB-fold"/>
</dbReference>
<dbReference type="GO" id="GO:0005736">
    <property type="term" value="C:RNA polymerase I complex"/>
    <property type="evidence" value="ECO:0007669"/>
    <property type="project" value="TreeGrafter"/>
</dbReference>
<sequence length="165" mass="17982">MDKKDNTLFSDIFEIRSINDGGAKFDRVSRISARSENYEMDLILDINNQLYTLNTADKFSLVLASSLGVSGAKDGSTGAAGFSKTDSSWRAVVSGTERSLADDYEYVMYGRIYRYEDSDQAKVSVFISYGGLLMQLTGDYRHLQNLTVGENTAPDGPLEGGEGGG</sequence>
<dbReference type="PANTHER" id="PTHR10917">
    <property type="entry name" value="DNA-DIRECTED RNA POLYMERASES I, II, AND III SUBUNIT RPABC3"/>
    <property type="match status" value="1"/>
</dbReference>
<evidence type="ECO:0000313" key="5">
    <source>
        <dbReference type="Proteomes" id="UP001150538"/>
    </source>
</evidence>
<dbReference type="Gene3D" id="2.40.50.140">
    <property type="entry name" value="Nucleic acid-binding proteins"/>
    <property type="match status" value="1"/>
</dbReference>
<comment type="similarity">
    <text evidence="2">Belongs to the eukaryotic RPB8 RNA polymerase subunit family.</text>
</comment>
<dbReference type="GO" id="GO:0005665">
    <property type="term" value="C:RNA polymerase II, core complex"/>
    <property type="evidence" value="ECO:0007669"/>
    <property type="project" value="TreeGrafter"/>
</dbReference>
<evidence type="ECO:0000256" key="1">
    <source>
        <dbReference type="ARBA" id="ARBA00004123"/>
    </source>
</evidence>
<proteinExistence type="inferred from homology"/>
<keyword evidence="4" id="KW-0804">Transcription</keyword>
<accession>A0A9W8DJW4</accession>
<evidence type="ECO:0000313" key="4">
    <source>
        <dbReference type="EMBL" id="KAJ1912919.1"/>
    </source>
</evidence>
<keyword evidence="3" id="KW-0539">Nucleus</keyword>
<dbReference type="EMBL" id="JANBPU010000301">
    <property type="protein sequence ID" value="KAJ1912919.1"/>
    <property type="molecule type" value="Genomic_DNA"/>
</dbReference>
<dbReference type="GO" id="GO:0003899">
    <property type="term" value="F:DNA-directed RNA polymerase activity"/>
    <property type="evidence" value="ECO:0007669"/>
    <property type="project" value="InterPro"/>
</dbReference>
<comment type="subcellular location">
    <subcellularLocation>
        <location evidence="1">Nucleus</location>
    </subcellularLocation>
</comment>
<comment type="caution">
    <text evidence="4">The sequence shown here is derived from an EMBL/GenBank/DDBJ whole genome shotgun (WGS) entry which is preliminary data.</text>
</comment>
<keyword evidence="4" id="KW-0240">DNA-directed RNA polymerase</keyword>
<dbReference type="PANTHER" id="PTHR10917:SF0">
    <property type="entry name" value="DNA-DIRECTED RNA POLYMERASES I, II, AND III SUBUNIT RPABC3"/>
    <property type="match status" value="1"/>
</dbReference>
<gene>
    <name evidence="4" type="primary">RPB8</name>
    <name evidence="4" type="ORF">H4219_005418</name>
</gene>
<evidence type="ECO:0000256" key="2">
    <source>
        <dbReference type="ARBA" id="ARBA00008912"/>
    </source>
</evidence>
<dbReference type="SMART" id="SM00658">
    <property type="entry name" value="RPOL8c"/>
    <property type="match status" value="1"/>
</dbReference>
<dbReference type="GO" id="GO:0006351">
    <property type="term" value="P:DNA-templated transcription"/>
    <property type="evidence" value="ECO:0007669"/>
    <property type="project" value="InterPro"/>
</dbReference>
<dbReference type="Pfam" id="PF03870">
    <property type="entry name" value="RNA_pol_Rpb8"/>
    <property type="match status" value="1"/>
</dbReference>
<dbReference type="FunFam" id="2.40.50.140:FF:000191">
    <property type="entry name" value="DNA-directed RNA polymerases I, II, and III subunit RPABC3"/>
    <property type="match status" value="1"/>
</dbReference>
<keyword evidence="5" id="KW-1185">Reference proteome</keyword>